<accession>A0AAW7Q687</accession>
<comment type="caution">
    <text evidence="2">The sequence shown here is derived from an EMBL/GenBank/DDBJ whole genome shotgun (WGS) entry which is preliminary data.</text>
</comment>
<dbReference type="Proteomes" id="UP001170713">
    <property type="component" value="Unassembled WGS sequence"/>
</dbReference>
<gene>
    <name evidence="2" type="ORF">PJV88_07370</name>
</gene>
<organism evidence="2 3">
    <name type="scientific">Aliarcobacter butzleri</name>
    <dbReference type="NCBI Taxonomy" id="28197"/>
    <lineage>
        <taxon>Bacteria</taxon>
        <taxon>Pseudomonadati</taxon>
        <taxon>Campylobacterota</taxon>
        <taxon>Epsilonproteobacteria</taxon>
        <taxon>Campylobacterales</taxon>
        <taxon>Arcobacteraceae</taxon>
        <taxon>Aliarcobacter</taxon>
    </lineage>
</organism>
<name>A0AAW7Q687_9BACT</name>
<dbReference type="RefSeq" id="WP_301342993.1">
    <property type="nucleotide sequence ID" value="NZ_JAQJJC010000010.1"/>
</dbReference>
<dbReference type="GO" id="GO:0016788">
    <property type="term" value="F:hydrolase activity, acting on ester bonds"/>
    <property type="evidence" value="ECO:0007669"/>
    <property type="project" value="UniProtKB-ARBA"/>
</dbReference>
<dbReference type="Gene3D" id="3.40.50.1110">
    <property type="entry name" value="SGNH hydrolase"/>
    <property type="match status" value="1"/>
</dbReference>
<sequence length="358" mass="42275">MSNKLWIAIAFFSILIIFIIIGIFNYKIDSLGLFKDTSYDKIAKDLANGKVVAGLSNFDERIFRKKQIEHLKNDVQYIAIGSSRIMQLRKNMFLNNKINNFQNYSVSGASIEDYIALLQIHRNKFGTLPKNIIFGLDAWIFNKNNGQTRYLSLNDEYLQFRKDLNTKKEFNQQSKSKFSYLLSLEYAKKNNEYYKKNKDKNIQNLQYYTTDTIEVDDSLKMPDGSIYYPYKNRFPDFNEVAKVAESYAKGNVYSLERFENLSNSDLFEEFINYLKNNDVNVYFYLPPYNPITYDILVSNEKYKIIEKVEEYLKSFSKKNDIKLVGSYNPHRLNLKNEHFFDGMHPLDSVYEIIFKDLL</sequence>
<keyword evidence="1" id="KW-0472">Membrane</keyword>
<evidence type="ECO:0008006" key="4">
    <source>
        <dbReference type="Google" id="ProtNLM"/>
    </source>
</evidence>
<evidence type="ECO:0000313" key="3">
    <source>
        <dbReference type="Proteomes" id="UP001170713"/>
    </source>
</evidence>
<keyword evidence="1" id="KW-1133">Transmembrane helix</keyword>
<dbReference type="InterPro" id="IPR036514">
    <property type="entry name" value="SGNH_hydro_sf"/>
</dbReference>
<feature type="transmembrane region" description="Helical" evidence="1">
    <location>
        <begin position="6"/>
        <end position="26"/>
    </location>
</feature>
<protein>
    <recommendedName>
        <fullName evidence="4">DUF1574 domain-containing protein</fullName>
    </recommendedName>
</protein>
<dbReference type="AlphaFoldDB" id="A0AAW7Q687"/>
<evidence type="ECO:0000313" key="2">
    <source>
        <dbReference type="EMBL" id="MDN5114457.1"/>
    </source>
</evidence>
<dbReference type="EMBL" id="JAQJJC010000010">
    <property type="protein sequence ID" value="MDN5114457.1"/>
    <property type="molecule type" value="Genomic_DNA"/>
</dbReference>
<dbReference type="SUPFAM" id="SSF52266">
    <property type="entry name" value="SGNH hydrolase"/>
    <property type="match status" value="1"/>
</dbReference>
<proteinExistence type="predicted"/>
<reference evidence="2" key="2">
    <citation type="submission" date="2023-01" db="EMBL/GenBank/DDBJ databases">
        <authorList>
            <person name="Uljanovas D."/>
        </authorList>
    </citation>
    <scope>NUCLEOTIDE SEQUENCE</scope>
    <source>
        <strain evidence="2">W48</strain>
    </source>
</reference>
<evidence type="ECO:0000256" key="1">
    <source>
        <dbReference type="SAM" id="Phobius"/>
    </source>
</evidence>
<reference evidence="2" key="1">
    <citation type="journal article" date="2023" name="Microorganisms">
        <title>Genomic Characterization of Arcobacter butzleri Strains Isolated from Various Sources in Lithuania.</title>
        <authorList>
            <person name="Uljanovas D."/>
            <person name="Golz G."/>
            <person name="Fleischmann S."/>
            <person name="Kudirkiene E."/>
            <person name="Kasetiene N."/>
            <person name="Grineviciene A."/>
            <person name="Tamuleviciene E."/>
            <person name="Aksomaitiene J."/>
            <person name="Alter T."/>
            <person name="Malakauskas M."/>
        </authorList>
    </citation>
    <scope>NUCLEOTIDE SEQUENCE</scope>
    <source>
        <strain evidence="2">W48</strain>
    </source>
</reference>
<keyword evidence="1" id="KW-0812">Transmembrane</keyword>